<keyword evidence="5 8" id="KW-0812">Transmembrane</keyword>
<feature type="transmembrane region" description="Helical" evidence="8">
    <location>
        <begin position="155"/>
        <end position="178"/>
    </location>
</feature>
<feature type="domain" description="RCK C-terminal" evidence="9">
    <location>
        <begin position="207"/>
        <end position="291"/>
    </location>
</feature>
<feature type="transmembrane region" description="Helical" evidence="8">
    <location>
        <begin position="90"/>
        <end position="111"/>
    </location>
</feature>
<organism evidence="10 11">
    <name type="scientific">Achromobacter kerstersii</name>
    <dbReference type="NCBI Taxonomy" id="1353890"/>
    <lineage>
        <taxon>Bacteria</taxon>
        <taxon>Pseudomonadati</taxon>
        <taxon>Pseudomonadota</taxon>
        <taxon>Betaproteobacteria</taxon>
        <taxon>Burkholderiales</taxon>
        <taxon>Alcaligenaceae</taxon>
        <taxon>Achromobacter</taxon>
    </lineage>
</organism>
<dbReference type="NCBIfam" id="TIGR03802">
    <property type="entry name" value="Asp_Ala_antiprt"/>
    <property type="match status" value="1"/>
</dbReference>
<keyword evidence="3" id="KW-0813">Transport</keyword>
<evidence type="ECO:0000313" key="11">
    <source>
        <dbReference type="Proteomes" id="UP000494269"/>
    </source>
</evidence>
<dbReference type="SUPFAM" id="SSF116726">
    <property type="entry name" value="TrkA C-terminal domain-like"/>
    <property type="match status" value="2"/>
</dbReference>
<proteinExistence type="inferred from homology"/>
<keyword evidence="6 8" id="KW-1133">Transmembrane helix</keyword>
<dbReference type="InterPro" id="IPR022457">
    <property type="entry name" value="Asp_Ala_antiprt"/>
</dbReference>
<dbReference type="PANTHER" id="PTHR30445">
    <property type="entry name" value="K(+)_H(+) ANTIPORTER SUBUNIT KHTT"/>
    <property type="match status" value="1"/>
</dbReference>
<feature type="transmembrane region" description="Helical" evidence="8">
    <location>
        <begin position="476"/>
        <end position="496"/>
    </location>
</feature>
<protein>
    <submittedName>
        <fullName evidence="10">Aspartate/alanine antiporter</fullName>
    </submittedName>
</protein>
<dbReference type="Proteomes" id="UP000494269">
    <property type="component" value="Unassembled WGS sequence"/>
</dbReference>
<dbReference type="Pfam" id="PF02080">
    <property type="entry name" value="TrkA_C"/>
    <property type="match status" value="2"/>
</dbReference>
<feature type="transmembrane region" description="Helical" evidence="8">
    <location>
        <begin position="451"/>
        <end position="470"/>
    </location>
</feature>
<evidence type="ECO:0000256" key="4">
    <source>
        <dbReference type="ARBA" id="ARBA00022475"/>
    </source>
</evidence>
<feature type="transmembrane region" description="Helical" evidence="8">
    <location>
        <begin position="65"/>
        <end position="84"/>
    </location>
</feature>
<dbReference type="InterPro" id="IPR050144">
    <property type="entry name" value="AAE_transporter"/>
</dbReference>
<evidence type="ECO:0000256" key="1">
    <source>
        <dbReference type="ARBA" id="ARBA00004651"/>
    </source>
</evidence>
<feature type="transmembrane region" description="Helical" evidence="8">
    <location>
        <begin position="387"/>
        <end position="406"/>
    </location>
</feature>
<feature type="transmembrane region" description="Helical" evidence="8">
    <location>
        <begin position="412"/>
        <end position="430"/>
    </location>
</feature>
<sequence length="563" mass="59754">MDFLSNMLQRYPELAVFLAIGLGYWVGGFKVRGVGFGPVTGSLLAGLLIGYFVRVPVSDTAKQVLFLMFMFGIGYSVGPSFFRGMKDGGWRWVVIGIVVPVAGLLTAWGLAVLLKLEVGYAVGLLSGGLTESPAIGTGSEAIRNLPISVEEKDRLISQIAVADALCYIFGTFGVIWFCSSLGPKLLGLDLKAEGAKLELVYGIQRQKAGVTSAWRKFDLRAYRFQSDHPAVGQTVAWVESLYAPERVFVERIRRDGSLLLAAPDTVLLAGDIVAVSGKSDVIIKLLDGNAVEEPDRELRDIPSAVFDVVLSDSRLFGKTVAQVAEQAEEVRGVFLRRIRRDGVEIPVGSGTVLQRGDVLSIVGLEPAVERVAARIGSVVRDMDSTDFVALGFGIFIGAVVGTSLVLPIGSMHIAIGSSVGTLILGLLVGWRNSAKPLFGRISHGALEFMKSIGLAGFVAMIGLKAGPVFVDALREVGLTIFLAGIVVTMVPQFVGLLVGRYLLGLEPLLLLGALAGAQTMTAGLAAVQEKSDSPVAVIGYSGTVALGHILLTTWGTVIVWLLV</sequence>
<dbReference type="GO" id="GO:0005886">
    <property type="term" value="C:plasma membrane"/>
    <property type="evidence" value="ECO:0007669"/>
    <property type="project" value="UniProtKB-SubCell"/>
</dbReference>
<dbReference type="RefSeq" id="WP_175168399.1">
    <property type="nucleotide sequence ID" value="NZ_CADIJQ010000001.1"/>
</dbReference>
<dbReference type="NCBIfam" id="TIGR01625">
    <property type="entry name" value="YidE_YbjL_dupl"/>
    <property type="match status" value="1"/>
</dbReference>
<evidence type="ECO:0000259" key="9">
    <source>
        <dbReference type="PROSITE" id="PS51202"/>
    </source>
</evidence>
<evidence type="ECO:0000256" key="2">
    <source>
        <dbReference type="ARBA" id="ARBA00009854"/>
    </source>
</evidence>
<dbReference type="GO" id="GO:0008324">
    <property type="term" value="F:monoatomic cation transmembrane transporter activity"/>
    <property type="evidence" value="ECO:0007669"/>
    <property type="project" value="InterPro"/>
</dbReference>
<feature type="transmembrane region" description="Helical" evidence="8">
    <location>
        <begin position="508"/>
        <end position="526"/>
    </location>
</feature>
<evidence type="ECO:0000256" key="7">
    <source>
        <dbReference type="ARBA" id="ARBA00023136"/>
    </source>
</evidence>
<gene>
    <name evidence="10" type="primary">aspT_1</name>
    <name evidence="10" type="ORF">LMG3441_00024</name>
</gene>
<keyword evidence="4" id="KW-1003">Cell membrane</keyword>
<dbReference type="Pfam" id="PF06826">
    <property type="entry name" value="Asp-Al_Ex"/>
    <property type="match status" value="2"/>
</dbReference>
<feature type="transmembrane region" description="Helical" evidence="8">
    <location>
        <begin position="12"/>
        <end position="29"/>
    </location>
</feature>
<feature type="domain" description="RCK C-terminal" evidence="9">
    <location>
        <begin position="292"/>
        <end position="377"/>
    </location>
</feature>
<dbReference type="InterPro" id="IPR036721">
    <property type="entry name" value="RCK_C_sf"/>
</dbReference>
<accession>A0A6S6YY72</accession>
<reference evidence="10 11" key="1">
    <citation type="submission" date="2020-04" db="EMBL/GenBank/DDBJ databases">
        <authorList>
            <person name="De Canck E."/>
        </authorList>
    </citation>
    <scope>NUCLEOTIDE SEQUENCE [LARGE SCALE GENOMIC DNA]</scope>
    <source>
        <strain evidence="10 11">LMG 3441</strain>
    </source>
</reference>
<evidence type="ECO:0000313" key="10">
    <source>
        <dbReference type="EMBL" id="CAB3650470.1"/>
    </source>
</evidence>
<dbReference type="GO" id="GO:0006813">
    <property type="term" value="P:potassium ion transport"/>
    <property type="evidence" value="ECO:0007669"/>
    <property type="project" value="InterPro"/>
</dbReference>
<evidence type="ECO:0000256" key="6">
    <source>
        <dbReference type="ARBA" id="ARBA00022989"/>
    </source>
</evidence>
<dbReference type="Gene3D" id="3.30.70.1450">
    <property type="entry name" value="Regulator of K+ conductance, C-terminal domain"/>
    <property type="match status" value="2"/>
</dbReference>
<evidence type="ECO:0000256" key="8">
    <source>
        <dbReference type="SAM" id="Phobius"/>
    </source>
</evidence>
<dbReference type="PANTHER" id="PTHR30445:SF9">
    <property type="match status" value="1"/>
</dbReference>
<keyword evidence="11" id="KW-1185">Reference proteome</keyword>
<feature type="transmembrane region" description="Helical" evidence="8">
    <location>
        <begin position="35"/>
        <end position="53"/>
    </location>
</feature>
<dbReference type="AlphaFoldDB" id="A0A6S6YY72"/>
<evidence type="ECO:0000256" key="3">
    <source>
        <dbReference type="ARBA" id="ARBA00022448"/>
    </source>
</evidence>
<feature type="transmembrane region" description="Helical" evidence="8">
    <location>
        <begin position="538"/>
        <end position="562"/>
    </location>
</feature>
<comment type="subcellular location">
    <subcellularLocation>
        <location evidence="1">Cell membrane</location>
        <topology evidence="1">Multi-pass membrane protein</topology>
    </subcellularLocation>
</comment>
<comment type="similarity">
    <text evidence="2">Belongs to the AAE transporter (TC 2.A.81) family.</text>
</comment>
<keyword evidence="7 8" id="KW-0472">Membrane</keyword>
<dbReference type="EMBL" id="CADIJQ010000001">
    <property type="protein sequence ID" value="CAB3650470.1"/>
    <property type="molecule type" value="Genomic_DNA"/>
</dbReference>
<name>A0A6S6YY72_9BURK</name>
<evidence type="ECO:0000256" key="5">
    <source>
        <dbReference type="ARBA" id="ARBA00022692"/>
    </source>
</evidence>
<dbReference type="PROSITE" id="PS51202">
    <property type="entry name" value="RCK_C"/>
    <property type="match status" value="2"/>
</dbReference>
<dbReference type="InterPro" id="IPR006512">
    <property type="entry name" value="YidE_YbjL"/>
</dbReference>
<dbReference type="InterPro" id="IPR006037">
    <property type="entry name" value="RCK_C"/>
</dbReference>